<evidence type="ECO:0000313" key="4">
    <source>
        <dbReference type="Proteomes" id="UP001609176"/>
    </source>
</evidence>
<dbReference type="Proteomes" id="UP001609176">
    <property type="component" value="Unassembled WGS sequence"/>
</dbReference>
<evidence type="ECO:0000313" key="2">
    <source>
        <dbReference type="EMBL" id="MFH5231901.1"/>
    </source>
</evidence>
<feature type="compositionally biased region" description="Basic and acidic residues" evidence="1">
    <location>
        <begin position="83"/>
        <end position="94"/>
    </location>
</feature>
<comment type="caution">
    <text evidence="2">The sequence shown here is derived from an EMBL/GenBank/DDBJ whole genome shotgun (WGS) entry which is preliminary data.</text>
</comment>
<dbReference type="RefSeq" id="WP_395124273.1">
    <property type="nucleotide sequence ID" value="NZ_JBIMSN010000126.1"/>
</dbReference>
<dbReference type="Proteomes" id="UP001609219">
    <property type="component" value="Unassembled WGS sequence"/>
</dbReference>
<sequence length="104" mass="11238">MTYNTDRTGQGRWTPAARGSIGILWTNDTDSIGFLPIPRVDAAPVQALIDNAYAAGKTAAQAFDETAPFVAPLVNGTPIVKTGDIDNWREDRRGLSRPIRQATP</sequence>
<proteinExistence type="predicted"/>
<keyword evidence="5" id="KW-1185">Reference proteome</keyword>
<evidence type="ECO:0000313" key="3">
    <source>
        <dbReference type="EMBL" id="MFH5242264.1"/>
    </source>
</evidence>
<dbReference type="EMBL" id="JBIMSN010000126">
    <property type="protein sequence ID" value="MFH5231901.1"/>
    <property type="molecule type" value="Genomic_DNA"/>
</dbReference>
<evidence type="ECO:0000256" key="1">
    <source>
        <dbReference type="SAM" id="MobiDB-lite"/>
    </source>
</evidence>
<protein>
    <submittedName>
        <fullName evidence="2">Uncharacterized protein</fullName>
    </submittedName>
</protein>
<dbReference type="EMBL" id="JBIMSP010000012">
    <property type="protein sequence ID" value="MFH5242264.1"/>
    <property type="molecule type" value="Genomic_DNA"/>
</dbReference>
<reference evidence="4 5" key="1">
    <citation type="submission" date="2024-10" db="EMBL/GenBank/DDBJ databases">
        <authorList>
            <person name="Riesco R."/>
        </authorList>
    </citation>
    <scope>NUCLEOTIDE SEQUENCE [LARGE SCALE GENOMIC DNA]</scope>
    <source>
        <strain evidence="3 4">NCIMB 15448</strain>
        <strain evidence="2 5">NCIMB 15450</strain>
    </source>
</reference>
<organism evidence="2 5">
    <name type="scientific">Antrihabitans spumae</name>
    <dbReference type="NCBI Taxonomy" id="3373370"/>
    <lineage>
        <taxon>Bacteria</taxon>
        <taxon>Bacillati</taxon>
        <taxon>Actinomycetota</taxon>
        <taxon>Actinomycetes</taxon>
        <taxon>Mycobacteriales</taxon>
        <taxon>Nocardiaceae</taxon>
        <taxon>Antrihabitans</taxon>
    </lineage>
</organism>
<accession>A0ABW7KBK6</accession>
<name>A0ABW7KBK6_9NOCA</name>
<evidence type="ECO:0000313" key="5">
    <source>
        <dbReference type="Proteomes" id="UP001609219"/>
    </source>
</evidence>
<gene>
    <name evidence="3" type="ORF">ACHIPV_10255</name>
    <name evidence="2" type="ORF">ACHIRB_25510</name>
</gene>
<feature type="region of interest" description="Disordered" evidence="1">
    <location>
        <begin position="82"/>
        <end position="104"/>
    </location>
</feature>